<dbReference type="STRING" id="1353952.A0A165G3G3"/>
<accession>A0A165G3G3</accession>
<dbReference type="InParanoid" id="A0A165G3G3"/>
<dbReference type="Gene3D" id="2.60.120.260">
    <property type="entry name" value="Galactose-binding domain-like"/>
    <property type="match status" value="1"/>
</dbReference>
<organism evidence="1 2">
    <name type="scientific">Calocera cornea HHB12733</name>
    <dbReference type="NCBI Taxonomy" id="1353952"/>
    <lineage>
        <taxon>Eukaryota</taxon>
        <taxon>Fungi</taxon>
        <taxon>Dikarya</taxon>
        <taxon>Basidiomycota</taxon>
        <taxon>Agaricomycotina</taxon>
        <taxon>Dacrymycetes</taxon>
        <taxon>Dacrymycetales</taxon>
        <taxon>Dacrymycetaceae</taxon>
        <taxon>Calocera</taxon>
    </lineage>
</organism>
<dbReference type="Proteomes" id="UP000076842">
    <property type="component" value="Unassembled WGS sequence"/>
</dbReference>
<evidence type="ECO:0000313" key="2">
    <source>
        <dbReference type="Proteomes" id="UP000076842"/>
    </source>
</evidence>
<gene>
    <name evidence="1" type="ORF">CALCODRAFT_508749</name>
</gene>
<protein>
    <submittedName>
        <fullName evidence="1">Uncharacterized protein</fullName>
    </submittedName>
</protein>
<dbReference type="AlphaFoldDB" id="A0A165G3G3"/>
<sequence>MAPSTSDPDPDELIPLLARAEAMVNITLDDTSPFITYSDGWGIQSSQDPDLDYYLQETYHGTETVGSNATIVFSGSGVYLYGSMGPDHGNFEISVNGARQTFSGYATTPQFQQCIFSSMLDATYNEIILINIGGSSGNYMDLDYIITTVPENTTFPAQPALPPITPSAGFPSYAAFFQFPYGLLIPPQNSFHFVSLFPRKLVVFFIVRASEMGSITVANMHLDPHPPRPQP</sequence>
<proteinExistence type="predicted"/>
<dbReference type="EMBL" id="KV423962">
    <property type="protein sequence ID" value="KZT57550.1"/>
    <property type="molecule type" value="Genomic_DNA"/>
</dbReference>
<evidence type="ECO:0000313" key="1">
    <source>
        <dbReference type="EMBL" id="KZT57550.1"/>
    </source>
</evidence>
<name>A0A165G3G3_9BASI</name>
<dbReference type="OrthoDB" id="2576082at2759"/>
<keyword evidence="2" id="KW-1185">Reference proteome</keyword>
<reference evidence="1 2" key="1">
    <citation type="journal article" date="2016" name="Mol. Biol. Evol.">
        <title>Comparative Genomics of Early-Diverging Mushroom-Forming Fungi Provides Insights into the Origins of Lignocellulose Decay Capabilities.</title>
        <authorList>
            <person name="Nagy L.G."/>
            <person name="Riley R."/>
            <person name="Tritt A."/>
            <person name="Adam C."/>
            <person name="Daum C."/>
            <person name="Floudas D."/>
            <person name="Sun H."/>
            <person name="Yadav J.S."/>
            <person name="Pangilinan J."/>
            <person name="Larsson K.H."/>
            <person name="Matsuura K."/>
            <person name="Barry K."/>
            <person name="Labutti K."/>
            <person name="Kuo R."/>
            <person name="Ohm R.A."/>
            <person name="Bhattacharya S.S."/>
            <person name="Shirouzu T."/>
            <person name="Yoshinaga Y."/>
            <person name="Martin F.M."/>
            <person name="Grigoriev I.V."/>
            <person name="Hibbett D.S."/>
        </authorList>
    </citation>
    <scope>NUCLEOTIDE SEQUENCE [LARGE SCALE GENOMIC DNA]</scope>
    <source>
        <strain evidence="1 2">HHB12733</strain>
    </source>
</reference>